<reference evidence="5 6" key="1">
    <citation type="submission" date="2024-06" db="EMBL/GenBank/DDBJ databases">
        <title>The Natural Products Discovery Center: Release of the First 8490 Sequenced Strains for Exploring Actinobacteria Biosynthetic Diversity.</title>
        <authorList>
            <person name="Kalkreuter E."/>
            <person name="Kautsar S.A."/>
            <person name="Yang D."/>
            <person name="Bader C.D."/>
            <person name="Teijaro C.N."/>
            <person name="Fluegel L."/>
            <person name="Davis C.M."/>
            <person name="Simpson J.R."/>
            <person name="Lauterbach L."/>
            <person name="Steele A.D."/>
            <person name="Gui C."/>
            <person name="Meng S."/>
            <person name="Li G."/>
            <person name="Viehrig K."/>
            <person name="Ye F."/>
            <person name="Su P."/>
            <person name="Kiefer A.F."/>
            <person name="Nichols A."/>
            <person name="Cepeda A.J."/>
            <person name="Yan W."/>
            <person name="Fan B."/>
            <person name="Jiang Y."/>
            <person name="Adhikari A."/>
            <person name="Zheng C.-J."/>
            <person name="Schuster L."/>
            <person name="Cowan T.M."/>
            <person name="Smanski M.J."/>
            <person name="Chevrette M.G."/>
            <person name="De Carvalho L.P.S."/>
            <person name="Shen B."/>
        </authorList>
    </citation>
    <scope>NUCLEOTIDE SEQUENCE [LARGE SCALE GENOMIC DNA]</scope>
    <source>
        <strain evidence="5 6">NPDC048946</strain>
    </source>
</reference>
<dbReference type="Gene3D" id="3.40.50.12780">
    <property type="entry name" value="N-terminal domain of ligase-like"/>
    <property type="match status" value="1"/>
</dbReference>
<protein>
    <submittedName>
        <fullName evidence="5">Thioesterase domain-containing protein</fullName>
    </submittedName>
</protein>
<dbReference type="SUPFAM" id="SSF47336">
    <property type="entry name" value="ACP-like"/>
    <property type="match status" value="1"/>
</dbReference>
<dbReference type="InterPro" id="IPR042099">
    <property type="entry name" value="ANL_N_sf"/>
</dbReference>
<dbReference type="Pfam" id="PF00550">
    <property type="entry name" value="PP-binding"/>
    <property type="match status" value="1"/>
</dbReference>
<dbReference type="InterPro" id="IPR045851">
    <property type="entry name" value="AMP-bd_C_sf"/>
</dbReference>
<dbReference type="InterPro" id="IPR036736">
    <property type="entry name" value="ACP-like_sf"/>
</dbReference>
<accession>A0ABV3DQ49</accession>
<dbReference type="Gene3D" id="3.40.50.1820">
    <property type="entry name" value="alpha/beta hydrolase"/>
    <property type="match status" value="1"/>
</dbReference>
<dbReference type="SUPFAM" id="SSF56801">
    <property type="entry name" value="Acetyl-CoA synthetase-like"/>
    <property type="match status" value="1"/>
</dbReference>
<keyword evidence="3" id="KW-0597">Phosphoprotein</keyword>
<dbReference type="InterPro" id="IPR000873">
    <property type="entry name" value="AMP-dep_synth/lig_dom"/>
</dbReference>
<dbReference type="Pfam" id="PF13193">
    <property type="entry name" value="AMP-binding_C"/>
    <property type="match status" value="1"/>
</dbReference>
<dbReference type="PROSITE" id="PS00012">
    <property type="entry name" value="PHOSPHOPANTETHEINE"/>
    <property type="match status" value="1"/>
</dbReference>
<dbReference type="InterPro" id="IPR001031">
    <property type="entry name" value="Thioesterase"/>
</dbReference>
<evidence type="ECO:0000256" key="2">
    <source>
        <dbReference type="ARBA" id="ARBA00022450"/>
    </source>
</evidence>
<feature type="non-terminal residue" evidence="5">
    <location>
        <position position="1"/>
    </location>
</feature>
<comment type="cofactor">
    <cofactor evidence="1">
        <name>pantetheine 4'-phosphate</name>
        <dbReference type="ChEBI" id="CHEBI:47942"/>
    </cofactor>
</comment>
<sequence>VWTALRETPGVLGYNLYGPTEYTINTLGAGTDESPTPALGRPIHNTEVYVLDRHLRPVPPGVPGELYVAGCGLARAYHDNAGQTAARFVPNPYGPPGTRLYRTGDLTRHRPDGTLDYLGRTDHQTKIRGHRIEPTEIETTLTTHPHITHAAVTPTADRQRLVAYIVGGADPDEVRSWLAERLPDYMVPGIFVALDVLPLTVNGKLDRDALPAPDLADAVSARGPRNDDEAELCRIFAAVLDLPRVGVDDDFFALGGHSLLAVRLVSLIRDAGLTADPAAVTVATVLTATTPAALAERLGAGRERGDAAFAPLLPLRPDGALPPLFCIHPGFGLAWPYAALLPFVPDSRPVYGLQSPVVSGAEPAASLEELAAEYLARIRRVQPHGPYHLLGWSFGGEMAYALAGLLQRAGEEVRFLAVLDAQPPVPLAGGEGRSGADGFDAGAAREHLTRAVPGDADVLAGLGDDVVDRLLAARSVHEYLSPSTPFEPFGGDLLCVVAAGNGRQAGAAAWRERIRGTVHAHEVPYDHDDLLSRDAVAVIGPLLRDAFARLAAP</sequence>
<keyword evidence="6" id="KW-1185">Reference proteome</keyword>
<dbReference type="Pfam" id="PF00975">
    <property type="entry name" value="Thioesterase"/>
    <property type="match status" value="1"/>
</dbReference>
<proteinExistence type="predicted"/>
<dbReference type="Pfam" id="PF00501">
    <property type="entry name" value="AMP-binding"/>
    <property type="match status" value="1"/>
</dbReference>
<name>A0ABV3DQ49_9ACTN</name>
<dbReference type="RefSeq" id="WP_358360267.1">
    <property type="nucleotide sequence ID" value="NZ_JBEZFP010000101.1"/>
</dbReference>
<evidence type="ECO:0000259" key="4">
    <source>
        <dbReference type="PROSITE" id="PS50075"/>
    </source>
</evidence>
<dbReference type="Gene3D" id="3.30.300.30">
    <property type="match status" value="1"/>
</dbReference>
<feature type="domain" description="Carrier" evidence="4">
    <location>
        <begin position="223"/>
        <end position="302"/>
    </location>
</feature>
<gene>
    <name evidence="5" type="ORF">AB0C36_30410</name>
</gene>
<dbReference type="EMBL" id="JBEZFP010000101">
    <property type="protein sequence ID" value="MEU8137811.1"/>
    <property type="molecule type" value="Genomic_DNA"/>
</dbReference>
<evidence type="ECO:0000313" key="6">
    <source>
        <dbReference type="Proteomes" id="UP001551482"/>
    </source>
</evidence>
<comment type="caution">
    <text evidence="5">The sequence shown here is derived from an EMBL/GenBank/DDBJ whole genome shotgun (WGS) entry which is preliminary data.</text>
</comment>
<dbReference type="InterPro" id="IPR025110">
    <property type="entry name" value="AMP-bd_C"/>
</dbReference>
<evidence type="ECO:0000256" key="1">
    <source>
        <dbReference type="ARBA" id="ARBA00001957"/>
    </source>
</evidence>
<keyword evidence="2" id="KW-0596">Phosphopantetheine</keyword>
<dbReference type="InterPro" id="IPR006162">
    <property type="entry name" value="Ppantetheine_attach_site"/>
</dbReference>
<evidence type="ECO:0000313" key="5">
    <source>
        <dbReference type="EMBL" id="MEU8137811.1"/>
    </source>
</evidence>
<dbReference type="PANTHER" id="PTHR45527">
    <property type="entry name" value="NONRIBOSOMAL PEPTIDE SYNTHETASE"/>
    <property type="match status" value="1"/>
</dbReference>
<organism evidence="5 6">
    <name type="scientific">Streptodolium elevatio</name>
    <dbReference type="NCBI Taxonomy" id="3157996"/>
    <lineage>
        <taxon>Bacteria</taxon>
        <taxon>Bacillati</taxon>
        <taxon>Actinomycetota</taxon>
        <taxon>Actinomycetes</taxon>
        <taxon>Kitasatosporales</taxon>
        <taxon>Streptomycetaceae</taxon>
        <taxon>Streptodolium</taxon>
    </lineage>
</organism>
<dbReference type="InterPro" id="IPR009081">
    <property type="entry name" value="PP-bd_ACP"/>
</dbReference>
<dbReference type="Proteomes" id="UP001551482">
    <property type="component" value="Unassembled WGS sequence"/>
</dbReference>
<dbReference type="InterPro" id="IPR029058">
    <property type="entry name" value="AB_hydrolase_fold"/>
</dbReference>
<evidence type="ECO:0000256" key="3">
    <source>
        <dbReference type="ARBA" id="ARBA00022553"/>
    </source>
</evidence>
<dbReference type="SUPFAM" id="SSF53474">
    <property type="entry name" value="alpha/beta-Hydrolases"/>
    <property type="match status" value="1"/>
</dbReference>
<dbReference type="PROSITE" id="PS50075">
    <property type="entry name" value="CARRIER"/>
    <property type="match status" value="1"/>
</dbReference>
<dbReference type="PANTHER" id="PTHR45527:SF14">
    <property type="entry name" value="PLIPASTATIN SYNTHASE SUBUNIT B"/>
    <property type="match status" value="1"/>
</dbReference>